<reference evidence="1 2" key="2">
    <citation type="journal article" date="2022" name="Mol. Ecol. Resour.">
        <title>The genomes of chicory, endive, great burdock and yacon provide insights into Asteraceae paleo-polyploidization history and plant inulin production.</title>
        <authorList>
            <person name="Fan W."/>
            <person name="Wang S."/>
            <person name="Wang H."/>
            <person name="Wang A."/>
            <person name="Jiang F."/>
            <person name="Liu H."/>
            <person name="Zhao H."/>
            <person name="Xu D."/>
            <person name="Zhang Y."/>
        </authorList>
    </citation>
    <scope>NUCLEOTIDE SEQUENCE [LARGE SCALE GENOMIC DNA]</scope>
    <source>
        <strain evidence="2">cv. Niubang</strain>
    </source>
</reference>
<gene>
    <name evidence="1" type="ORF">L6452_01289</name>
</gene>
<evidence type="ECO:0000313" key="1">
    <source>
        <dbReference type="EMBL" id="KAI3770166.1"/>
    </source>
</evidence>
<reference evidence="2" key="1">
    <citation type="journal article" date="2022" name="Mol. Ecol. Resour.">
        <title>The genomes of chicory, endive, great burdock and yacon provide insights into Asteraceae palaeo-polyploidization history and plant inulin production.</title>
        <authorList>
            <person name="Fan W."/>
            <person name="Wang S."/>
            <person name="Wang H."/>
            <person name="Wang A."/>
            <person name="Jiang F."/>
            <person name="Liu H."/>
            <person name="Zhao H."/>
            <person name="Xu D."/>
            <person name="Zhang Y."/>
        </authorList>
    </citation>
    <scope>NUCLEOTIDE SEQUENCE [LARGE SCALE GENOMIC DNA]</scope>
    <source>
        <strain evidence="2">cv. Niubang</strain>
    </source>
</reference>
<protein>
    <submittedName>
        <fullName evidence="1">Uncharacterized protein</fullName>
    </submittedName>
</protein>
<proteinExistence type="predicted"/>
<dbReference type="Proteomes" id="UP001055879">
    <property type="component" value="Linkage Group LG01"/>
</dbReference>
<accession>A0ACB9FGP6</accession>
<evidence type="ECO:0000313" key="2">
    <source>
        <dbReference type="Proteomes" id="UP001055879"/>
    </source>
</evidence>
<dbReference type="EMBL" id="CM042047">
    <property type="protein sequence ID" value="KAI3770166.1"/>
    <property type="molecule type" value="Genomic_DNA"/>
</dbReference>
<keyword evidence="2" id="KW-1185">Reference proteome</keyword>
<name>A0ACB9FGP6_ARCLA</name>
<comment type="caution">
    <text evidence="1">The sequence shown here is derived from an EMBL/GenBank/DDBJ whole genome shotgun (WGS) entry which is preliminary data.</text>
</comment>
<organism evidence="1 2">
    <name type="scientific">Arctium lappa</name>
    <name type="common">Greater burdock</name>
    <name type="synonym">Lappa major</name>
    <dbReference type="NCBI Taxonomy" id="4217"/>
    <lineage>
        <taxon>Eukaryota</taxon>
        <taxon>Viridiplantae</taxon>
        <taxon>Streptophyta</taxon>
        <taxon>Embryophyta</taxon>
        <taxon>Tracheophyta</taxon>
        <taxon>Spermatophyta</taxon>
        <taxon>Magnoliopsida</taxon>
        <taxon>eudicotyledons</taxon>
        <taxon>Gunneridae</taxon>
        <taxon>Pentapetalae</taxon>
        <taxon>asterids</taxon>
        <taxon>campanulids</taxon>
        <taxon>Asterales</taxon>
        <taxon>Asteraceae</taxon>
        <taxon>Carduoideae</taxon>
        <taxon>Cardueae</taxon>
        <taxon>Arctiinae</taxon>
        <taxon>Arctium</taxon>
    </lineage>
</organism>
<sequence>MATVTPKLAIDTPSPTIRLVALNSRQSSLHGSTTRFGPAITPQHGFDSDGSMLANKRVQDWLDSNINNHNLMPKDTQNIPFQDQ</sequence>